<evidence type="ECO:0000313" key="3">
    <source>
        <dbReference type="Proteomes" id="UP001597322"/>
    </source>
</evidence>
<organism evidence="2 3">
    <name type="scientific">Rhizobium helianthi</name>
    <dbReference type="NCBI Taxonomy" id="1132695"/>
    <lineage>
        <taxon>Bacteria</taxon>
        <taxon>Pseudomonadati</taxon>
        <taxon>Pseudomonadota</taxon>
        <taxon>Alphaproteobacteria</taxon>
        <taxon>Hyphomicrobiales</taxon>
        <taxon>Rhizobiaceae</taxon>
        <taxon>Rhizobium/Agrobacterium group</taxon>
        <taxon>Rhizobium</taxon>
    </lineage>
</organism>
<protein>
    <submittedName>
        <fullName evidence="2">Uncharacterized protein</fullName>
    </submittedName>
</protein>
<accession>A0ABW4M118</accession>
<gene>
    <name evidence="2" type="ORF">ACFSE1_05680</name>
</gene>
<reference evidence="3" key="1">
    <citation type="journal article" date="2019" name="Int. J. Syst. Evol. Microbiol.">
        <title>The Global Catalogue of Microorganisms (GCM) 10K type strain sequencing project: providing services to taxonomists for standard genome sequencing and annotation.</title>
        <authorList>
            <consortium name="The Broad Institute Genomics Platform"/>
            <consortium name="The Broad Institute Genome Sequencing Center for Infectious Disease"/>
            <person name="Wu L."/>
            <person name="Ma J."/>
        </authorList>
    </citation>
    <scope>NUCLEOTIDE SEQUENCE [LARGE SCALE GENOMIC DNA]</scope>
    <source>
        <strain evidence="3">CG52</strain>
    </source>
</reference>
<dbReference type="EMBL" id="JBHUEQ010000006">
    <property type="protein sequence ID" value="MFD1744949.1"/>
    <property type="molecule type" value="Genomic_DNA"/>
</dbReference>
<comment type="caution">
    <text evidence="2">The sequence shown here is derived from an EMBL/GenBank/DDBJ whole genome shotgun (WGS) entry which is preliminary data.</text>
</comment>
<sequence length="43" mass="5002">MADDVKKPEQAPAEGDRATIDRELARQDEKNPHDRQQSDKQKR</sequence>
<evidence type="ECO:0000313" key="2">
    <source>
        <dbReference type="EMBL" id="MFD1744949.1"/>
    </source>
</evidence>
<dbReference type="RefSeq" id="WP_377397665.1">
    <property type="nucleotide sequence ID" value="NZ_JBHUEQ010000006.1"/>
</dbReference>
<evidence type="ECO:0000256" key="1">
    <source>
        <dbReference type="SAM" id="MobiDB-lite"/>
    </source>
</evidence>
<feature type="region of interest" description="Disordered" evidence="1">
    <location>
        <begin position="1"/>
        <end position="43"/>
    </location>
</feature>
<name>A0ABW4M118_9HYPH</name>
<dbReference type="Proteomes" id="UP001597322">
    <property type="component" value="Unassembled WGS sequence"/>
</dbReference>
<proteinExistence type="predicted"/>
<keyword evidence="3" id="KW-1185">Reference proteome</keyword>